<name>A0A2S5AAS3_9SPHI</name>
<feature type="chain" id="PRO_5015517735" evidence="1">
    <location>
        <begin position="21"/>
        <end position="125"/>
    </location>
</feature>
<comment type="caution">
    <text evidence="2">The sequence shown here is derived from an EMBL/GenBank/DDBJ whole genome shotgun (WGS) entry which is preliminary data.</text>
</comment>
<sequence>MNKLLITTLLVLTSCALSFGQSTTLDEQKYSDCRLIIPIDYKDIEKNFEESKKYADIEIVLIETNGKEKIKSFKRGFIRNWERNGKKGVYFEPSESVNAPQKAAYFPLFNDKKTFCYKADCYYSK</sequence>
<keyword evidence="3" id="KW-1185">Reference proteome</keyword>
<evidence type="ECO:0000256" key="1">
    <source>
        <dbReference type="SAM" id="SignalP"/>
    </source>
</evidence>
<evidence type="ECO:0000313" key="2">
    <source>
        <dbReference type="EMBL" id="POY39379.1"/>
    </source>
</evidence>
<dbReference type="Proteomes" id="UP000236893">
    <property type="component" value="Unassembled WGS sequence"/>
</dbReference>
<organism evidence="2 3">
    <name type="scientific">Solitalea longa</name>
    <dbReference type="NCBI Taxonomy" id="2079460"/>
    <lineage>
        <taxon>Bacteria</taxon>
        <taxon>Pseudomonadati</taxon>
        <taxon>Bacteroidota</taxon>
        <taxon>Sphingobacteriia</taxon>
        <taxon>Sphingobacteriales</taxon>
        <taxon>Sphingobacteriaceae</taxon>
        <taxon>Solitalea</taxon>
    </lineage>
</organism>
<dbReference type="RefSeq" id="WP_103787482.1">
    <property type="nucleotide sequence ID" value="NZ_PQVF01000001.1"/>
</dbReference>
<dbReference type="AlphaFoldDB" id="A0A2S5AAS3"/>
<dbReference type="OrthoDB" id="9979673at2"/>
<reference evidence="2 3" key="1">
    <citation type="submission" date="2018-01" db="EMBL/GenBank/DDBJ databases">
        <authorList>
            <person name="Gaut B.S."/>
            <person name="Morton B.R."/>
            <person name="Clegg M.T."/>
            <person name="Duvall M.R."/>
        </authorList>
    </citation>
    <scope>NUCLEOTIDE SEQUENCE [LARGE SCALE GENOMIC DNA]</scope>
    <source>
        <strain evidence="2 3">HR-AV</strain>
    </source>
</reference>
<proteinExistence type="predicted"/>
<evidence type="ECO:0000313" key="3">
    <source>
        <dbReference type="Proteomes" id="UP000236893"/>
    </source>
</evidence>
<gene>
    <name evidence="2" type="ORF">C3K47_02465</name>
</gene>
<keyword evidence="1" id="KW-0732">Signal</keyword>
<dbReference type="EMBL" id="PQVF01000001">
    <property type="protein sequence ID" value="POY39379.1"/>
    <property type="molecule type" value="Genomic_DNA"/>
</dbReference>
<accession>A0A2S5AAS3</accession>
<feature type="signal peptide" evidence="1">
    <location>
        <begin position="1"/>
        <end position="20"/>
    </location>
</feature>
<protein>
    <submittedName>
        <fullName evidence="2">Uncharacterized protein</fullName>
    </submittedName>
</protein>
<dbReference type="PROSITE" id="PS51257">
    <property type="entry name" value="PROKAR_LIPOPROTEIN"/>
    <property type="match status" value="1"/>
</dbReference>